<evidence type="ECO:0000259" key="1">
    <source>
        <dbReference type="Pfam" id="PF25460"/>
    </source>
</evidence>
<keyword evidence="3" id="KW-1185">Reference proteome</keyword>
<comment type="caution">
    <text evidence="2">The sequence shown here is derived from an EMBL/GenBank/DDBJ whole genome shotgun (WGS) entry which is preliminary data.</text>
</comment>
<evidence type="ECO:0000313" key="2">
    <source>
        <dbReference type="EMBL" id="KAK8378403.1"/>
    </source>
</evidence>
<dbReference type="PANTHER" id="PTHR14494:SF0">
    <property type="entry name" value="ALADIN"/>
    <property type="match status" value="1"/>
</dbReference>
<dbReference type="InterPro" id="IPR015943">
    <property type="entry name" value="WD40/YVTN_repeat-like_dom_sf"/>
</dbReference>
<accession>A0AAW0SSP6</accession>
<dbReference type="Gene3D" id="2.130.10.10">
    <property type="entry name" value="YVTN repeat-like/Quinoprotein amine dehydrogenase"/>
    <property type="match status" value="1"/>
</dbReference>
<dbReference type="GO" id="GO:0006913">
    <property type="term" value="P:nucleocytoplasmic transport"/>
    <property type="evidence" value="ECO:0007669"/>
    <property type="project" value="TreeGrafter"/>
</dbReference>
<dbReference type="PANTHER" id="PTHR14494">
    <property type="entry name" value="ALADIN/ADRACALIN/AAAS"/>
    <property type="match status" value="1"/>
</dbReference>
<dbReference type="InterPro" id="IPR057403">
    <property type="entry name" value="Beta-prop_Aladin"/>
</dbReference>
<dbReference type="EMBL" id="JARAKH010000045">
    <property type="protein sequence ID" value="KAK8378403.1"/>
    <property type="molecule type" value="Genomic_DNA"/>
</dbReference>
<dbReference type="AlphaFoldDB" id="A0AAW0SSP6"/>
<organism evidence="2 3">
    <name type="scientific">Scylla paramamosain</name>
    <name type="common">Mud crab</name>
    <dbReference type="NCBI Taxonomy" id="85552"/>
    <lineage>
        <taxon>Eukaryota</taxon>
        <taxon>Metazoa</taxon>
        <taxon>Ecdysozoa</taxon>
        <taxon>Arthropoda</taxon>
        <taxon>Crustacea</taxon>
        <taxon>Multicrustacea</taxon>
        <taxon>Malacostraca</taxon>
        <taxon>Eumalacostraca</taxon>
        <taxon>Eucarida</taxon>
        <taxon>Decapoda</taxon>
        <taxon>Pleocyemata</taxon>
        <taxon>Brachyura</taxon>
        <taxon>Eubrachyura</taxon>
        <taxon>Portunoidea</taxon>
        <taxon>Portunidae</taxon>
        <taxon>Portuninae</taxon>
        <taxon>Scylla</taxon>
    </lineage>
</organism>
<evidence type="ECO:0000313" key="3">
    <source>
        <dbReference type="Proteomes" id="UP001487740"/>
    </source>
</evidence>
<dbReference type="Pfam" id="PF25460">
    <property type="entry name" value="Beta-prop_Aladin"/>
    <property type="match status" value="1"/>
</dbReference>
<name>A0AAW0SSP6_SCYPA</name>
<dbReference type="InterPro" id="IPR036322">
    <property type="entry name" value="WD40_repeat_dom_sf"/>
</dbReference>
<protein>
    <recommendedName>
        <fullName evidence="1">Aladin seven-bladed propeller domain-containing protein</fullName>
    </recommendedName>
</protein>
<dbReference type="GO" id="GO:0005643">
    <property type="term" value="C:nuclear pore"/>
    <property type="evidence" value="ECO:0007669"/>
    <property type="project" value="TreeGrafter"/>
</dbReference>
<dbReference type="Proteomes" id="UP001487740">
    <property type="component" value="Unassembled WGS sequence"/>
</dbReference>
<sequence>MINLDHLPPPPPLGQVTAYENDGRLCAFGKTEALLAAKKLLGEDRYIQVMVGQEPVRSAHSKQEARDAFYAHTETPWQRIMFAYYEEGWEAALQEAMRCEGDSRLQRTVSLTASVAVKISSFLKRLHSLLPSPVRVPGHSAVPLALRGSSGSIMSVSWHPHTTTLAAVVCDDTVRIFLAGHSVAPFLKHRHQKGVTQTAWMPLSAGVLAIGCESGVQLWVLDPNSVVGRPSGSCATLLTHPAVTPVTSLSWHPKGNLLACVGGGGTRLVVWDVWREVAVVVHGGTGGSATQVLWSPDGSRLLVTYAGKIMRVFETHNWKYEQWSLESPVQSAVWSSRGHVLLFVTQGDPLLYHLTFAPGEGVGGSQVASQVADLTQVFISTQDGEEMSVGGAVRQLVWDPRSERLAVVFRDTECVALFHTHSHPTLHLAPGGFIRGEPCQVPVSATFQQNLSSGAVLSVVWSSGQVSHIPMRYSSCDGPSTATPLHHHHHHHHTSPLTSLPHSGFFSEVTLSPATSPITARIHIYQSWPTREADHCSFCTTIPQGSRLCPASTAASVTPLDTPQAGAAVGEVRVVVVVV</sequence>
<dbReference type="InterPro" id="IPR001680">
    <property type="entry name" value="WD40_rpt"/>
</dbReference>
<dbReference type="SMART" id="SM00320">
    <property type="entry name" value="WD40"/>
    <property type="match status" value="5"/>
</dbReference>
<dbReference type="InterPro" id="IPR045139">
    <property type="entry name" value="Aladin"/>
</dbReference>
<feature type="domain" description="Aladin seven-bladed propeller" evidence="1">
    <location>
        <begin position="150"/>
        <end position="471"/>
    </location>
</feature>
<gene>
    <name evidence="2" type="ORF">O3P69_011116</name>
</gene>
<proteinExistence type="predicted"/>
<reference evidence="2 3" key="1">
    <citation type="submission" date="2023-03" db="EMBL/GenBank/DDBJ databases">
        <title>High-quality genome of Scylla paramamosain provides insights in environmental adaptation.</title>
        <authorList>
            <person name="Zhang L."/>
        </authorList>
    </citation>
    <scope>NUCLEOTIDE SEQUENCE [LARGE SCALE GENOMIC DNA]</scope>
    <source>
        <strain evidence="2">LZ_2023a</strain>
        <tissue evidence="2">Muscle</tissue>
    </source>
</reference>
<dbReference type="SUPFAM" id="SSF50978">
    <property type="entry name" value="WD40 repeat-like"/>
    <property type="match status" value="1"/>
</dbReference>